<feature type="domain" description="Toprim" evidence="1">
    <location>
        <begin position="166"/>
        <end position="252"/>
    </location>
</feature>
<evidence type="ECO:0000259" key="2">
    <source>
        <dbReference type="Pfam" id="PF23639"/>
    </source>
</evidence>
<gene>
    <name evidence="3" type="ORF">HQ394_06920</name>
</gene>
<dbReference type="InterPro" id="IPR055570">
    <property type="entry name" value="DUF7146"/>
</dbReference>
<dbReference type="AlphaFoldDB" id="A0A7H1N642"/>
<evidence type="ECO:0000313" key="3">
    <source>
        <dbReference type="EMBL" id="QNT71178.1"/>
    </source>
</evidence>
<dbReference type="Pfam" id="PF23639">
    <property type="entry name" value="DUF7146"/>
    <property type="match status" value="1"/>
</dbReference>
<proteinExistence type="predicted"/>
<evidence type="ECO:0000259" key="1">
    <source>
        <dbReference type="Pfam" id="PF13362"/>
    </source>
</evidence>
<dbReference type="Proteomes" id="UP000516369">
    <property type="component" value="Chromosome"/>
</dbReference>
<sequence length="256" mass="28023">MLDLIAAVNCRDDLRQAIDWARSWLGREREDPSPKPAHTDLSAVRPGRYETLSPFGRQIWMSCRPIDPKTPASRYLSARGCALPHPDGDLRWHPALKHPSGHVGPALVALVTDIRDPERWLTLHRTWIGTDGRKADVETPRLLLAGHPKAGGVIRLCPDDWVTAGLGIAEGIETALTLARGFTPAWSVIDAANLAAFPVLAGIEALTVAVDHDTAGLKAFKTVAERWHDAGREVRKVLVPKPGDDLNDWARSVDHA</sequence>
<feature type="domain" description="DUF7146" evidence="2">
    <location>
        <begin position="57"/>
        <end position="153"/>
    </location>
</feature>
<protein>
    <submittedName>
        <fullName evidence="3">Toprim domain-containing protein</fullName>
    </submittedName>
</protein>
<dbReference type="Pfam" id="PF13362">
    <property type="entry name" value="Toprim_3"/>
    <property type="match status" value="1"/>
</dbReference>
<dbReference type="InterPro" id="IPR006171">
    <property type="entry name" value="TOPRIM_dom"/>
</dbReference>
<name>A0A7H1N642_9PROT</name>
<reference evidence="3 4" key="1">
    <citation type="submission" date="2020-05" db="EMBL/GenBank/DDBJ databases">
        <title>Complete closed genome sequence of Defluviicoccus vanus.</title>
        <authorList>
            <person name="Bessarab I."/>
            <person name="Arumugam K."/>
            <person name="Maszenan A.M."/>
            <person name="Seviour R.J."/>
            <person name="Williams R.B."/>
        </authorList>
    </citation>
    <scope>NUCLEOTIDE SEQUENCE [LARGE SCALE GENOMIC DNA]</scope>
    <source>
        <strain evidence="3 4">Ben 114</strain>
    </source>
</reference>
<organism evidence="3 4">
    <name type="scientific">Defluviicoccus vanus</name>
    <dbReference type="NCBI Taxonomy" id="111831"/>
    <lineage>
        <taxon>Bacteria</taxon>
        <taxon>Pseudomonadati</taxon>
        <taxon>Pseudomonadota</taxon>
        <taxon>Alphaproteobacteria</taxon>
        <taxon>Rhodospirillales</taxon>
        <taxon>Rhodospirillaceae</taxon>
        <taxon>Defluviicoccus</taxon>
    </lineage>
</organism>
<accession>A0A7H1N642</accession>
<keyword evidence="4" id="KW-1185">Reference proteome</keyword>
<dbReference type="KEGG" id="dvn:HQ394_06920"/>
<dbReference type="EMBL" id="CP053923">
    <property type="protein sequence ID" value="QNT71178.1"/>
    <property type="molecule type" value="Genomic_DNA"/>
</dbReference>
<evidence type="ECO:0000313" key="4">
    <source>
        <dbReference type="Proteomes" id="UP000516369"/>
    </source>
</evidence>